<evidence type="ECO:0000256" key="3">
    <source>
        <dbReference type="ARBA" id="ARBA00023163"/>
    </source>
</evidence>
<dbReference type="GO" id="GO:0006355">
    <property type="term" value="P:regulation of DNA-templated transcription"/>
    <property type="evidence" value="ECO:0007669"/>
    <property type="project" value="InterPro"/>
</dbReference>
<dbReference type="AlphaFoldDB" id="N6UXV5"/>
<dbReference type="EMBL" id="AQHN01000096">
    <property type="protein sequence ID" value="ENN83722.1"/>
    <property type="molecule type" value="Genomic_DNA"/>
</dbReference>
<dbReference type="GO" id="GO:0003677">
    <property type="term" value="F:DNA binding"/>
    <property type="evidence" value="ECO:0007669"/>
    <property type="project" value="UniProtKB-KW"/>
</dbReference>
<accession>N6UXV5</accession>
<reference evidence="5 6" key="1">
    <citation type="journal article" date="2012" name="BMC Genomics">
        <title>Genomic basis of broad host range and environmental adaptability of Rhizobium tropici CIAT 899 and Rhizobium sp. PRF 81 which are used in inoculants for common bean (Phaseolus vulgaris L.).</title>
        <authorList>
            <person name="Ormeno-Orrillo E."/>
            <person name="Menna P."/>
            <person name="Almeida L.G."/>
            <person name="Ollero F.J."/>
            <person name="Nicolas M.F."/>
            <person name="Pains Rodrigues E."/>
            <person name="Shigueyoshi Nakatani A."/>
            <person name="Silva Batista J.S."/>
            <person name="Oliveira Chueire L.M."/>
            <person name="Souza R.C."/>
            <person name="Ribeiro Vasconcelos A.T."/>
            <person name="Megias M."/>
            <person name="Hungria M."/>
            <person name="Martinez-Romero E."/>
        </authorList>
    </citation>
    <scope>NUCLEOTIDE SEQUENCE [LARGE SCALE GENOMIC DNA]</scope>
    <source>
        <strain evidence="5 6">PRF 81</strain>
        <plasmid evidence="5">pPRF81b</plasmid>
    </source>
</reference>
<keyword evidence="3" id="KW-0804">Transcription</keyword>
<evidence type="ECO:0000256" key="1">
    <source>
        <dbReference type="ARBA" id="ARBA00023015"/>
    </source>
</evidence>
<dbReference type="Proteomes" id="UP000012429">
    <property type="component" value="Unassembled WGS sequence"/>
</dbReference>
<feature type="domain" description="HTH luxR-type" evidence="4">
    <location>
        <begin position="208"/>
        <end position="273"/>
    </location>
</feature>
<dbReference type="PANTHER" id="PTHR44688:SF16">
    <property type="entry name" value="DNA-BINDING TRANSCRIPTIONAL ACTIVATOR DEVR_DOSR"/>
    <property type="match status" value="1"/>
</dbReference>
<name>N6UXV5_9HYPH</name>
<dbReference type="InterPro" id="IPR016032">
    <property type="entry name" value="Sig_transdc_resp-reg_C-effctor"/>
</dbReference>
<dbReference type="Gene3D" id="3.30.450.80">
    <property type="entry name" value="Transcription factor LuxR-like, autoinducer-binding domain"/>
    <property type="match status" value="1"/>
</dbReference>
<dbReference type="SMART" id="SM00421">
    <property type="entry name" value="HTH_LUXR"/>
    <property type="match status" value="1"/>
</dbReference>
<dbReference type="Gene3D" id="1.10.10.10">
    <property type="entry name" value="Winged helix-like DNA-binding domain superfamily/Winged helix DNA-binding domain"/>
    <property type="match status" value="1"/>
</dbReference>
<gene>
    <name evidence="5" type="ORF">RHSP_74095</name>
</gene>
<dbReference type="InterPro" id="IPR000792">
    <property type="entry name" value="Tscrpt_reg_LuxR_C"/>
</dbReference>
<geneLocation type="plasmid" evidence="5">
    <name>pPRF81b</name>
</geneLocation>
<dbReference type="InterPro" id="IPR036388">
    <property type="entry name" value="WH-like_DNA-bd_sf"/>
</dbReference>
<keyword evidence="5" id="KW-0614">Plasmid</keyword>
<organism evidence="5 6">
    <name type="scientific">Rhizobium freirei PRF 81</name>
    <dbReference type="NCBI Taxonomy" id="363754"/>
    <lineage>
        <taxon>Bacteria</taxon>
        <taxon>Pseudomonadati</taxon>
        <taxon>Pseudomonadota</taxon>
        <taxon>Alphaproteobacteria</taxon>
        <taxon>Hyphomicrobiales</taxon>
        <taxon>Rhizobiaceae</taxon>
        <taxon>Rhizobium/Agrobacterium group</taxon>
        <taxon>Rhizobium</taxon>
    </lineage>
</organism>
<protein>
    <submittedName>
        <fullName evidence="5">Transcriptional activator protein TraR</fullName>
    </submittedName>
</protein>
<dbReference type="PROSITE" id="PS50043">
    <property type="entry name" value="HTH_LUXR_2"/>
    <property type="match status" value="1"/>
</dbReference>
<keyword evidence="2" id="KW-0238">DNA-binding</keyword>
<evidence type="ECO:0000313" key="5">
    <source>
        <dbReference type="EMBL" id="ENN83722.1"/>
    </source>
</evidence>
<proteinExistence type="predicted"/>
<dbReference type="PATRIC" id="fig|363754.4.peg.6924"/>
<dbReference type="SUPFAM" id="SSF75516">
    <property type="entry name" value="Pheromone-binding domain of LuxR-like quorum-sensing transcription factors"/>
    <property type="match status" value="1"/>
</dbReference>
<dbReference type="Pfam" id="PF00196">
    <property type="entry name" value="GerE"/>
    <property type="match status" value="1"/>
</dbReference>
<comment type="caution">
    <text evidence="5">The sequence shown here is derived from an EMBL/GenBank/DDBJ whole genome shotgun (WGS) entry which is preliminary data.</text>
</comment>
<keyword evidence="1" id="KW-0805">Transcription regulation</keyword>
<keyword evidence="6" id="KW-1185">Reference proteome</keyword>
<dbReference type="Pfam" id="PF03472">
    <property type="entry name" value="Autoind_bind"/>
    <property type="match status" value="1"/>
</dbReference>
<dbReference type="InterPro" id="IPR036693">
    <property type="entry name" value="TF_LuxR_autoind-bd_dom_sf"/>
</dbReference>
<evidence type="ECO:0000313" key="6">
    <source>
        <dbReference type="Proteomes" id="UP000012429"/>
    </source>
</evidence>
<dbReference type="InterPro" id="IPR005143">
    <property type="entry name" value="TF_LuxR_autoind-bd_dom"/>
</dbReference>
<evidence type="ECO:0000256" key="2">
    <source>
        <dbReference type="ARBA" id="ARBA00023125"/>
    </source>
</evidence>
<dbReference type="PANTHER" id="PTHR44688">
    <property type="entry name" value="DNA-BINDING TRANSCRIPTIONAL ACTIVATOR DEVR_DOSR"/>
    <property type="match status" value="1"/>
</dbReference>
<evidence type="ECO:0000259" key="4">
    <source>
        <dbReference type="PROSITE" id="PS50043"/>
    </source>
</evidence>
<dbReference type="SUPFAM" id="SSF46894">
    <property type="entry name" value="C-terminal effector domain of the bipartite response regulators"/>
    <property type="match status" value="1"/>
</dbReference>
<dbReference type="CDD" id="cd06170">
    <property type="entry name" value="LuxR_C_like"/>
    <property type="match status" value="1"/>
</dbReference>
<sequence>MSRCLWLIVAMAWPPGGEACSSVSMCQIMTDLQVDKTGETLVDGEFRSLVDMLEAAQDELTIKGAMKRFAEACGYERFAYLQKEGAQIKTFNTYPKPWERTYLSADYSNIDPVVTQAKRKGDIFFWTADDWRPRGSSELRKFRNESIEHGIRCGMTIPVEGSYGTSMMLTFASSERNVEVPVAFDPKKAVQLVMMIHYRLKMIGGKTTLNPKQALSPREMDCLIWAAKGKSTLTTANLVGIAFRTVQHHLDKARGKLGAESVPHLVAIAKDRGLLPPS</sequence>